<evidence type="ECO:0000313" key="2">
    <source>
        <dbReference type="Proteomes" id="UP000603904"/>
    </source>
</evidence>
<name>A0ABQ4G5X3_9ACTN</name>
<sequence>MRPPYLTEGDRNVRHAQVMTHHASGTFDITGWDEVASDEKPGATVARVRISKAFTGDLNGTSATEILTVTTSAGPAAYVGIEHVEGTLGGRTGTFVLQHSAGGDDGKPWMRWEIVATSGTGELAGLRGEGQITITDDGHHYTLDYDLS</sequence>
<comment type="caution">
    <text evidence="1">The sequence shown here is derived from an EMBL/GenBank/DDBJ whole genome shotgun (WGS) entry which is preliminary data.</text>
</comment>
<dbReference type="Proteomes" id="UP000603904">
    <property type="component" value="Unassembled WGS sequence"/>
</dbReference>
<dbReference type="InterPro" id="IPR021607">
    <property type="entry name" value="DUF3224"/>
</dbReference>
<gene>
    <name evidence="1" type="ORF">Mco01_54760</name>
</gene>
<reference evidence="1 2" key="1">
    <citation type="submission" date="2021-01" db="EMBL/GenBank/DDBJ databases">
        <title>Whole genome shotgun sequence of Microbispora corallina NBRC 16416.</title>
        <authorList>
            <person name="Komaki H."/>
            <person name="Tamura T."/>
        </authorList>
    </citation>
    <scope>NUCLEOTIDE SEQUENCE [LARGE SCALE GENOMIC DNA]</scope>
    <source>
        <strain evidence="1 2">NBRC 16416</strain>
    </source>
</reference>
<dbReference type="Pfam" id="PF11528">
    <property type="entry name" value="DUF3224"/>
    <property type="match status" value="1"/>
</dbReference>
<dbReference type="SUPFAM" id="SSF159238">
    <property type="entry name" value="SO1590-like"/>
    <property type="match status" value="1"/>
</dbReference>
<dbReference type="EMBL" id="BOOC01000031">
    <property type="protein sequence ID" value="GIH42476.1"/>
    <property type="molecule type" value="Genomic_DNA"/>
</dbReference>
<keyword evidence="2" id="KW-1185">Reference proteome</keyword>
<proteinExistence type="predicted"/>
<evidence type="ECO:0008006" key="3">
    <source>
        <dbReference type="Google" id="ProtNLM"/>
    </source>
</evidence>
<evidence type="ECO:0000313" key="1">
    <source>
        <dbReference type="EMBL" id="GIH42476.1"/>
    </source>
</evidence>
<accession>A0ABQ4G5X3</accession>
<protein>
    <recommendedName>
        <fullName evidence="3">DUF3224 domain-containing protein</fullName>
    </recommendedName>
</protein>
<dbReference type="Gene3D" id="2.40.350.10">
    <property type="entry name" value="SO1590-like"/>
    <property type="match status" value="1"/>
</dbReference>
<organism evidence="1 2">
    <name type="scientific">Microbispora corallina</name>
    <dbReference type="NCBI Taxonomy" id="83302"/>
    <lineage>
        <taxon>Bacteria</taxon>
        <taxon>Bacillati</taxon>
        <taxon>Actinomycetota</taxon>
        <taxon>Actinomycetes</taxon>
        <taxon>Streptosporangiales</taxon>
        <taxon>Streptosporangiaceae</taxon>
        <taxon>Microbispora</taxon>
    </lineage>
</organism>
<dbReference type="InterPro" id="IPR023159">
    <property type="entry name" value="SO1590-like_sf"/>
</dbReference>